<keyword evidence="2" id="KW-1185">Reference proteome</keyword>
<gene>
    <name evidence="1" type="ORF">EJ03DRAFT_84482</name>
</gene>
<dbReference type="Proteomes" id="UP000799436">
    <property type="component" value="Unassembled WGS sequence"/>
</dbReference>
<protein>
    <submittedName>
        <fullName evidence="1">Uncharacterized protein</fullName>
    </submittedName>
</protein>
<evidence type="ECO:0000313" key="1">
    <source>
        <dbReference type="EMBL" id="KAF2769834.1"/>
    </source>
</evidence>
<evidence type="ECO:0000313" key="2">
    <source>
        <dbReference type="Proteomes" id="UP000799436"/>
    </source>
</evidence>
<accession>A0A6G1LC90</accession>
<sequence length="156" mass="18003">MKLPIRWPRTACTAQCSRQVWVPLRPPRRSRTGHRWMILLGQTGQCDTSIAMFWSSAADRVRPSPLQIYSAYEQAFLCNTEVLNAHSCFASSAHNAKFRYGLDKSCPNVKKSLQSWCQTFDRKCFFLLGVLSLISRWLPAFLFSELLAIETRLTRR</sequence>
<name>A0A6G1LC90_9PEZI</name>
<proteinExistence type="predicted"/>
<dbReference type="EMBL" id="ML995830">
    <property type="protein sequence ID" value="KAF2769834.1"/>
    <property type="molecule type" value="Genomic_DNA"/>
</dbReference>
<organism evidence="1 2">
    <name type="scientific">Teratosphaeria nubilosa</name>
    <dbReference type="NCBI Taxonomy" id="161662"/>
    <lineage>
        <taxon>Eukaryota</taxon>
        <taxon>Fungi</taxon>
        <taxon>Dikarya</taxon>
        <taxon>Ascomycota</taxon>
        <taxon>Pezizomycotina</taxon>
        <taxon>Dothideomycetes</taxon>
        <taxon>Dothideomycetidae</taxon>
        <taxon>Mycosphaerellales</taxon>
        <taxon>Teratosphaeriaceae</taxon>
        <taxon>Teratosphaeria</taxon>
    </lineage>
</organism>
<dbReference type="AlphaFoldDB" id="A0A6G1LC90"/>
<reference evidence="1" key="1">
    <citation type="journal article" date="2020" name="Stud. Mycol.">
        <title>101 Dothideomycetes genomes: a test case for predicting lifestyles and emergence of pathogens.</title>
        <authorList>
            <person name="Haridas S."/>
            <person name="Albert R."/>
            <person name="Binder M."/>
            <person name="Bloem J."/>
            <person name="Labutti K."/>
            <person name="Salamov A."/>
            <person name="Andreopoulos B."/>
            <person name="Baker S."/>
            <person name="Barry K."/>
            <person name="Bills G."/>
            <person name="Bluhm B."/>
            <person name="Cannon C."/>
            <person name="Castanera R."/>
            <person name="Culley D."/>
            <person name="Daum C."/>
            <person name="Ezra D."/>
            <person name="Gonzalez J."/>
            <person name="Henrissat B."/>
            <person name="Kuo A."/>
            <person name="Liang C."/>
            <person name="Lipzen A."/>
            <person name="Lutzoni F."/>
            <person name="Magnuson J."/>
            <person name="Mondo S."/>
            <person name="Nolan M."/>
            <person name="Ohm R."/>
            <person name="Pangilinan J."/>
            <person name="Park H.-J."/>
            <person name="Ramirez L."/>
            <person name="Alfaro M."/>
            <person name="Sun H."/>
            <person name="Tritt A."/>
            <person name="Yoshinaga Y."/>
            <person name="Zwiers L.-H."/>
            <person name="Turgeon B."/>
            <person name="Goodwin S."/>
            <person name="Spatafora J."/>
            <person name="Crous P."/>
            <person name="Grigoriev I."/>
        </authorList>
    </citation>
    <scope>NUCLEOTIDE SEQUENCE</scope>
    <source>
        <strain evidence="1">CBS 116005</strain>
    </source>
</reference>